<dbReference type="Proteomes" id="UP001501196">
    <property type="component" value="Unassembled WGS sequence"/>
</dbReference>
<evidence type="ECO:0000313" key="8">
    <source>
        <dbReference type="EMBL" id="GAA2045366.1"/>
    </source>
</evidence>
<protein>
    <recommendedName>
        <fullName evidence="7">DUF3817 domain-containing protein</fullName>
    </recommendedName>
</protein>
<feature type="transmembrane region" description="Helical" evidence="6">
    <location>
        <begin position="76"/>
        <end position="96"/>
    </location>
</feature>
<reference evidence="8 9" key="1">
    <citation type="journal article" date="2019" name="Int. J. Syst. Evol. Microbiol.">
        <title>The Global Catalogue of Microorganisms (GCM) 10K type strain sequencing project: providing services to taxonomists for standard genome sequencing and annotation.</title>
        <authorList>
            <consortium name="The Broad Institute Genomics Platform"/>
            <consortium name="The Broad Institute Genome Sequencing Center for Infectious Disease"/>
            <person name="Wu L."/>
            <person name="Ma J."/>
        </authorList>
    </citation>
    <scope>NUCLEOTIDE SEQUENCE [LARGE SCALE GENOMIC DNA]</scope>
    <source>
        <strain evidence="8 9">JCM 15672</strain>
    </source>
</reference>
<dbReference type="NCBIfam" id="TIGR03954">
    <property type="entry name" value="integ_memb_HG"/>
    <property type="match status" value="1"/>
</dbReference>
<keyword evidence="5 6" id="KW-0472">Membrane</keyword>
<dbReference type="EMBL" id="BAAAPW010000007">
    <property type="protein sequence ID" value="GAA2045366.1"/>
    <property type="molecule type" value="Genomic_DNA"/>
</dbReference>
<dbReference type="InterPro" id="IPR023845">
    <property type="entry name" value="DUF3817_TM"/>
</dbReference>
<evidence type="ECO:0000256" key="1">
    <source>
        <dbReference type="ARBA" id="ARBA00004651"/>
    </source>
</evidence>
<evidence type="ECO:0000256" key="2">
    <source>
        <dbReference type="ARBA" id="ARBA00022475"/>
    </source>
</evidence>
<name>A0ABN2UYG5_9MICO</name>
<sequence>MPLAPKPADFPRIRGALKFYMVASVITGVMLLLLCTEMLLKYVWHLELFAFGPNGLLAFEPVVETPEGLESTGTGVNLSTGILIAHGWFYVVYLFSNFRLWSLMRWPFWRLLVLASGGIVPFLSFILEARIGREVRDYLATREADAAAARPASDSDSEPVEAAQ</sequence>
<evidence type="ECO:0000256" key="6">
    <source>
        <dbReference type="SAM" id="Phobius"/>
    </source>
</evidence>
<dbReference type="PANTHER" id="PTHR40077:SF2">
    <property type="entry name" value="MEMBRANE PROTEIN"/>
    <property type="match status" value="1"/>
</dbReference>
<dbReference type="RefSeq" id="WP_344378220.1">
    <property type="nucleotide sequence ID" value="NZ_BAAAPW010000007.1"/>
</dbReference>
<feature type="domain" description="DUF3817" evidence="7">
    <location>
        <begin position="17"/>
        <end position="131"/>
    </location>
</feature>
<evidence type="ECO:0000256" key="4">
    <source>
        <dbReference type="ARBA" id="ARBA00022989"/>
    </source>
</evidence>
<feature type="transmembrane region" description="Helical" evidence="6">
    <location>
        <begin position="108"/>
        <end position="127"/>
    </location>
</feature>
<accession>A0ABN2UYG5</accession>
<evidence type="ECO:0000259" key="7">
    <source>
        <dbReference type="Pfam" id="PF12823"/>
    </source>
</evidence>
<feature type="transmembrane region" description="Helical" evidence="6">
    <location>
        <begin position="20"/>
        <end position="44"/>
    </location>
</feature>
<organism evidence="8 9">
    <name type="scientific">Agromyces tropicus</name>
    <dbReference type="NCBI Taxonomy" id="555371"/>
    <lineage>
        <taxon>Bacteria</taxon>
        <taxon>Bacillati</taxon>
        <taxon>Actinomycetota</taxon>
        <taxon>Actinomycetes</taxon>
        <taxon>Micrococcales</taxon>
        <taxon>Microbacteriaceae</taxon>
        <taxon>Agromyces</taxon>
    </lineage>
</organism>
<evidence type="ECO:0000313" key="9">
    <source>
        <dbReference type="Proteomes" id="UP001501196"/>
    </source>
</evidence>
<keyword evidence="9" id="KW-1185">Reference proteome</keyword>
<comment type="caution">
    <text evidence="8">The sequence shown here is derived from an EMBL/GenBank/DDBJ whole genome shotgun (WGS) entry which is preliminary data.</text>
</comment>
<evidence type="ECO:0000256" key="3">
    <source>
        <dbReference type="ARBA" id="ARBA00022692"/>
    </source>
</evidence>
<keyword evidence="4 6" id="KW-1133">Transmembrane helix</keyword>
<dbReference type="Pfam" id="PF12823">
    <property type="entry name" value="DUF3817"/>
    <property type="match status" value="1"/>
</dbReference>
<gene>
    <name evidence="8" type="ORF">GCM10009819_35930</name>
</gene>
<evidence type="ECO:0000256" key="5">
    <source>
        <dbReference type="ARBA" id="ARBA00023136"/>
    </source>
</evidence>
<dbReference type="PANTHER" id="PTHR40077">
    <property type="entry name" value="MEMBRANE PROTEIN-RELATED"/>
    <property type="match status" value="1"/>
</dbReference>
<keyword evidence="3 6" id="KW-0812">Transmembrane</keyword>
<keyword evidence="2" id="KW-1003">Cell membrane</keyword>
<proteinExistence type="predicted"/>
<comment type="subcellular location">
    <subcellularLocation>
        <location evidence="1">Cell membrane</location>
        <topology evidence="1">Multi-pass membrane protein</topology>
    </subcellularLocation>
</comment>